<keyword evidence="12" id="KW-0584">Phenylalanine biosynthesis</keyword>
<evidence type="ECO:0000256" key="10">
    <source>
        <dbReference type="ARBA" id="ARBA00022605"/>
    </source>
</evidence>
<dbReference type="SUPFAM" id="SSF55021">
    <property type="entry name" value="ACT-like"/>
    <property type="match status" value="1"/>
</dbReference>
<dbReference type="PANTHER" id="PTHR21022">
    <property type="entry name" value="PREPHENATE DEHYDRATASE P PROTEIN"/>
    <property type="match status" value="1"/>
</dbReference>
<dbReference type="Gene3D" id="3.40.190.10">
    <property type="entry name" value="Periplasmic binding protein-like II"/>
    <property type="match status" value="2"/>
</dbReference>
<keyword evidence="10" id="KW-0028">Amino-acid biosynthesis</keyword>
<comment type="subcellular location">
    <subcellularLocation>
        <location evidence="3">Cytoplasm</location>
    </subcellularLocation>
</comment>
<dbReference type="InterPro" id="IPR002701">
    <property type="entry name" value="CM_II_prokaryot"/>
</dbReference>
<comment type="caution">
    <text evidence="22">The sequence shown here is derived from an EMBL/GenBank/DDBJ whole genome shotgun (WGS) entry which is preliminary data.</text>
</comment>
<dbReference type="PROSITE" id="PS51171">
    <property type="entry name" value="PREPHENATE_DEHYDR_3"/>
    <property type="match status" value="1"/>
</dbReference>
<keyword evidence="13" id="KW-0413">Isomerase</keyword>
<organism evidence="22 23">
    <name type="scientific">Olsenella absiana</name>
    <dbReference type="NCBI Taxonomy" id="3115222"/>
    <lineage>
        <taxon>Bacteria</taxon>
        <taxon>Bacillati</taxon>
        <taxon>Actinomycetota</taxon>
        <taxon>Coriobacteriia</taxon>
        <taxon>Coriobacteriales</taxon>
        <taxon>Atopobiaceae</taxon>
        <taxon>Olsenella</taxon>
    </lineage>
</organism>
<evidence type="ECO:0000256" key="2">
    <source>
        <dbReference type="ARBA" id="ARBA00002364"/>
    </source>
</evidence>
<evidence type="ECO:0000256" key="12">
    <source>
        <dbReference type="ARBA" id="ARBA00023222"/>
    </source>
</evidence>
<evidence type="ECO:0000256" key="8">
    <source>
        <dbReference type="ARBA" id="ARBA00021872"/>
    </source>
</evidence>
<evidence type="ECO:0000256" key="1">
    <source>
        <dbReference type="ARBA" id="ARBA00000824"/>
    </source>
</evidence>
<evidence type="ECO:0000256" key="5">
    <source>
        <dbReference type="ARBA" id="ARBA00004817"/>
    </source>
</evidence>
<dbReference type="Gene3D" id="1.20.59.10">
    <property type="entry name" value="Chorismate mutase"/>
    <property type="match status" value="1"/>
</dbReference>
<proteinExistence type="predicted"/>
<evidence type="ECO:0000256" key="11">
    <source>
        <dbReference type="ARBA" id="ARBA00023141"/>
    </source>
</evidence>
<evidence type="ECO:0000256" key="13">
    <source>
        <dbReference type="ARBA" id="ARBA00023235"/>
    </source>
</evidence>
<dbReference type="InterPro" id="IPR036979">
    <property type="entry name" value="CM_dom_sf"/>
</dbReference>
<dbReference type="GO" id="GO:0004664">
    <property type="term" value="F:prephenate dehydratase activity"/>
    <property type="evidence" value="ECO:0007669"/>
    <property type="project" value="UniProtKB-EC"/>
</dbReference>
<dbReference type="InterPro" id="IPR001086">
    <property type="entry name" value="Preph_deHydtase"/>
</dbReference>
<evidence type="ECO:0000256" key="15">
    <source>
        <dbReference type="ARBA" id="ARBA00023268"/>
    </source>
</evidence>
<keyword evidence="11" id="KW-0057">Aromatic amino acid biosynthesis</keyword>
<dbReference type="Proteomes" id="UP001332931">
    <property type="component" value="Unassembled WGS sequence"/>
</dbReference>
<comment type="catalytic activity">
    <reaction evidence="1">
        <text>chorismate = prephenate</text>
        <dbReference type="Rhea" id="RHEA:13897"/>
        <dbReference type="ChEBI" id="CHEBI:29748"/>
        <dbReference type="ChEBI" id="CHEBI:29934"/>
        <dbReference type="EC" id="5.4.99.5"/>
    </reaction>
</comment>
<dbReference type="NCBIfam" id="NF008865">
    <property type="entry name" value="PRK11898.1"/>
    <property type="match status" value="1"/>
</dbReference>
<comment type="pathway">
    <text evidence="4">Amino-acid biosynthesis; L-phenylalanine biosynthesis; phenylpyruvate from prephenate: step 1/1.</text>
</comment>
<evidence type="ECO:0000259" key="21">
    <source>
        <dbReference type="PROSITE" id="PS51671"/>
    </source>
</evidence>
<keyword evidence="23" id="KW-1185">Reference proteome</keyword>
<gene>
    <name evidence="22" type="primary">pheA</name>
    <name evidence="22" type="ORF">VXJ25_04345</name>
</gene>
<evidence type="ECO:0000313" key="22">
    <source>
        <dbReference type="EMBL" id="MEE6147224.1"/>
    </source>
</evidence>
<dbReference type="PANTHER" id="PTHR21022:SF19">
    <property type="entry name" value="PREPHENATE DEHYDRATASE-RELATED"/>
    <property type="match status" value="1"/>
</dbReference>
<dbReference type="Gene3D" id="3.30.70.260">
    <property type="match status" value="1"/>
</dbReference>
<keyword evidence="9" id="KW-0963">Cytoplasm</keyword>
<evidence type="ECO:0000256" key="14">
    <source>
        <dbReference type="ARBA" id="ARBA00023239"/>
    </source>
</evidence>
<dbReference type="CDD" id="cd13631">
    <property type="entry name" value="PBP2_Ct-PDT_like"/>
    <property type="match status" value="1"/>
</dbReference>
<evidence type="ECO:0000259" key="19">
    <source>
        <dbReference type="PROSITE" id="PS51168"/>
    </source>
</evidence>
<name>A0ABU7R9W9_9ACTN</name>
<feature type="domain" description="Chorismate mutase" evidence="19">
    <location>
        <begin position="1"/>
        <end position="87"/>
    </location>
</feature>
<dbReference type="SMART" id="SM00830">
    <property type="entry name" value="CM_2"/>
    <property type="match status" value="1"/>
</dbReference>
<evidence type="ECO:0000256" key="6">
    <source>
        <dbReference type="ARBA" id="ARBA00013147"/>
    </source>
</evidence>
<evidence type="ECO:0000256" key="3">
    <source>
        <dbReference type="ARBA" id="ARBA00004496"/>
    </source>
</evidence>
<dbReference type="EMBL" id="JAZGJQ010000003">
    <property type="protein sequence ID" value="MEE6147224.1"/>
    <property type="molecule type" value="Genomic_DNA"/>
</dbReference>
<evidence type="ECO:0000259" key="20">
    <source>
        <dbReference type="PROSITE" id="PS51171"/>
    </source>
</evidence>
<dbReference type="Pfam" id="PF01817">
    <property type="entry name" value="CM_2"/>
    <property type="match status" value="1"/>
</dbReference>
<dbReference type="RefSeq" id="WP_330957989.1">
    <property type="nucleotide sequence ID" value="NZ_JAZGJQ010000003.1"/>
</dbReference>
<keyword evidence="15" id="KW-0511">Multifunctional enzyme</keyword>
<dbReference type="PIRSF" id="PIRSF001500">
    <property type="entry name" value="Chor_mut_pdt_Ppr"/>
    <property type="match status" value="1"/>
</dbReference>
<dbReference type="InterPro" id="IPR036263">
    <property type="entry name" value="Chorismate_II_sf"/>
</dbReference>
<dbReference type="PROSITE" id="PS51168">
    <property type="entry name" value="CHORISMATE_MUT_2"/>
    <property type="match status" value="1"/>
</dbReference>
<dbReference type="InterPro" id="IPR002912">
    <property type="entry name" value="ACT_dom"/>
</dbReference>
<reference evidence="22 23" key="1">
    <citation type="submission" date="2024-01" db="EMBL/GenBank/DDBJ databases">
        <title>Description of Olsenella sp. nov., isolated from pig feces.</title>
        <authorList>
            <person name="Chang Y.-H."/>
        </authorList>
    </citation>
    <scope>NUCLEOTIDE SEQUENCE [LARGE SCALE GENOMIC DNA]</scope>
    <source>
        <strain evidence="22 23">YH-ols2223</strain>
    </source>
</reference>
<feature type="domain" description="ACT" evidence="21">
    <location>
        <begin position="301"/>
        <end position="378"/>
    </location>
</feature>
<dbReference type="EC" id="4.2.1.51" evidence="6"/>
<dbReference type="InterPro" id="IPR045865">
    <property type="entry name" value="ACT-like_dom_sf"/>
</dbReference>
<feature type="domain" description="Prephenate dehydratase" evidence="20">
    <location>
        <begin position="113"/>
        <end position="289"/>
    </location>
</feature>
<evidence type="ECO:0000313" key="23">
    <source>
        <dbReference type="Proteomes" id="UP001332931"/>
    </source>
</evidence>
<comment type="catalytic activity">
    <reaction evidence="18">
        <text>prephenate + H(+) = 3-phenylpyruvate + CO2 + H2O</text>
        <dbReference type="Rhea" id="RHEA:21648"/>
        <dbReference type="ChEBI" id="CHEBI:15377"/>
        <dbReference type="ChEBI" id="CHEBI:15378"/>
        <dbReference type="ChEBI" id="CHEBI:16526"/>
        <dbReference type="ChEBI" id="CHEBI:18005"/>
        <dbReference type="ChEBI" id="CHEBI:29934"/>
        <dbReference type="EC" id="4.2.1.51"/>
    </reaction>
</comment>
<comment type="pathway">
    <text evidence="5">Metabolic intermediate biosynthesis; prephenate biosynthesis; prephenate from chorismate: step 1/1.</text>
</comment>
<protein>
    <recommendedName>
        <fullName evidence="7">Bifunctional chorismate mutase/prephenate dehydratase</fullName>
        <ecNumber evidence="6">4.2.1.51</ecNumber>
    </recommendedName>
    <alternativeName>
        <fullName evidence="17">Chorismate mutase-prephenate dehydratase</fullName>
    </alternativeName>
    <alternativeName>
        <fullName evidence="8">Prephenate dehydratase</fullName>
    </alternativeName>
    <alternativeName>
        <fullName evidence="16">p-protein</fullName>
    </alternativeName>
</protein>
<comment type="function">
    <text evidence="2">Catalyzes the Claisen rearrangement of chorismate to prephenate and the decarboxylation/dehydration of prephenate to phenylpyruvate.</text>
</comment>
<dbReference type="CDD" id="cd04905">
    <property type="entry name" value="ACT_CM-PDT"/>
    <property type="match status" value="1"/>
</dbReference>
<accession>A0ABU7R9W9</accession>
<evidence type="ECO:0000256" key="17">
    <source>
        <dbReference type="ARBA" id="ARBA00031520"/>
    </source>
</evidence>
<evidence type="ECO:0000256" key="7">
    <source>
        <dbReference type="ARBA" id="ARBA00014401"/>
    </source>
</evidence>
<dbReference type="SUPFAM" id="SSF48600">
    <property type="entry name" value="Chorismate mutase II"/>
    <property type="match status" value="1"/>
</dbReference>
<evidence type="ECO:0000256" key="18">
    <source>
        <dbReference type="ARBA" id="ARBA00047848"/>
    </source>
</evidence>
<keyword evidence="14 22" id="KW-0456">Lyase</keyword>
<dbReference type="PROSITE" id="PS51671">
    <property type="entry name" value="ACT"/>
    <property type="match status" value="1"/>
</dbReference>
<dbReference type="InterPro" id="IPR008242">
    <property type="entry name" value="Chor_mutase/pphenate_deHydtase"/>
</dbReference>
<evidence type="ECO:0000256" key="9">
    <source>
        <dbReference type="ARBA" id="ARBA00022490"/>
    </source>
</evidence>
<dbReference type="Pfam" id="PF00800">
    <property type="entry name" value="PDT"/>
    <property type="match status" value="1"/>
</dbReference>
<dbReference type="SUPFAM" id="SSF53850">
    <property type="entry name" value="Periplasmic binding protein-like II"/>
    <property type="match status" value="1"/>
</dbReference>
<sequence>MSDLLEIRNRIDAIDGQILDLFKERMSCAAEVAEYKRDTGKPVYDAARERDNIQRAADRAGAGLEHYAAVLESLLMEASRDAQYRRLGKSSAAATTVAAALASQPPYFPERAFVACQGVEGAYQQLAVDRLFKRANIAYFETFDAVFSAVERGIVKFGVLPIENSTAGSVNHVFDLMMQHDFHIVRTCRLKIDHNLLAKPGQRKEDVHIIYSHQQAISQCADYISTFPDVRVHVTENTAMAARMVAESDRDDVAALASAACADLYGLEVLERSVQDLQNNYTRFACISRDLTIYPGADRSTLMIETKHEPGALYKVLARFYALDINLVKLESRPIPEREFDFMFYFDVDCPAAAPEFQTLMNSLSDVCEEFRYLGSYTEVL</sequence>
<evidence type="ECO:0000256" key="4">
    <source>
        <dbReference type="ARBA" id="ARBA00004741"/>
    </source>
</evidence>
<evidence type="ECO:0000256" key="16">
    <source>
        <dbReference type="ARBA" id="ARBA00031175"/>
    </source>
</evidence>